<dbReference type="AlphaFoldDB" id="A0A5M3W9N8"/>
<dbReference type="RefSeq" id="WP_155339895.1">
    <property type="nucleotide sequence ID" value="NZ_BAAABN010000057.1"/>
</dbReference>
<dbReference type="GO" id="GO:0004803">
    <property type="term" value="F:transposase activity"/>
    <property type="evidence" value="ECO:0007669"/>
    <property type="project" value="InterPro"/>
</dbReference>
<comment type="caution">
    <text evidence="2">The sequence shown here is derived from an EMBL/GenBank/DDBJ whole genome shotgun (WGS) entry which is preliminary data.</text>
</comment>
<dbReference type="EMBL" id="BLAD01000072">
    <property type="protein sequence ID" value="GES03761.1"/>
    <property type="molecule type" value="Genomic_DNA"/>
</dbReference>
<sequence>MISGSGADAHVVIATIGLDMTQFPTAKQLAFWARFAPRVKILRQENRGAIGRSSSYLARVLGEAAVSAGRTDTGFYDSRDAVASASCKLLDTQPCPRTDRFSG</sequence>
<dbReference type="Pfam" id="PF02371">
    <property type="entry name" value="Transposase_20"/>
    <property type="match status" value="1"/>
</dbReference>
<evidence type="ECO:0000313" key="3">
    <source>
        <dbReference type="Proteomes" id="UP000334990"/>
    </source>
</evidence>
<dbReference type="GO" id="GO:0006313">
    <property type="term" value="P:DNA transposition"/>
    <property type="evidence" value="ECO:0007669"/>
    <property type="project" value="InterPro"/>
</dbReference>
<name>A0A5M3W9N8_9ACTN</name>
<evidence type="ECO:0000259" key="1">
    <source>
        <dbReference type="Pfam" id="PF02371"/>
    </source>
</evidence>
<organism evidence="2 3">
    <name type="scientific">Acrocarpospora corrugata</name>
    <dbReference type="NCBI Taxonomy" id="35763"/>
    <lineage>
        <taxon>Bacteria</taxon>
        <taxon>Bacillati</taxon>
        <taxon>Actinomycetota</taxon>
        <taxon>Actinomycetes</taxon>
        <taxon>Streptosporangiales</taxon>
        <taxon>Streptosporangiaceae</taxon>
        <taxon>Acrocarpospora</taxon>
    </lineage>
</organism>
<feature type="domain" description="Transposase IS116/IS110/IS902 C-terminal" evidence="1">
    <location>
        <begin position="9"/>
        <end position="72"/>
    </location>
</feature>
<dbReference type="OrthoDB" id="9815354at2"/>
<protein>
    <recommendedName>
        <fullName evidence="1">Transposase IS116/IS110/IS902 C-terminal domain-containing protein</fullName>
    </recommendedName>
</protein>
<dbReference type="GO" id="GO:0003677">
    <property type="term" value="F:DNA binding"/>
    <property type="evidence" value="ECO:0007669"/>
    <property type="project" value="InterPro"/>
</dbReference>
<reference evidence="2 3" key="1">
    <citation type="submission" date="2019-10" db="EMBL/GenBank/DDBJ databases">
        <title>Whole genome shotgun sequence of Acrocarpospora corrugata NBRC 13972.</title>
        <authorList>
            <person name="Ichikawa N."/>
            <person name="Kimura A."/>
            <person name="Kitahashi Y."/>
            <person name="Komaki H."/>
            <person name="Oguchi A."/>
        </authorList>
    </citation>
    <scope>NUCLEOTIDE SEQUENCE [LARGE SCALE GENOMIC DNA]</scope>
    <source>
        <strain evidence="2 3">NBRC 13972</strain>
    </source>
</reference>
<dbReference type="InterPro" id="IPR003346">
    <property type="entry name" value="Transposase_20"/>
</dbReference>
<evidence type="ECO:0000313" key="2">
    <source>
        <dbReference type="EMBL" id="GES03761.1"/>
    </source>
</evidence>
<gene>
    <name evidence="2" type="ORF">Acor_58270</name>
</gene>
<dbReference type="Proteomes" id="UP000334990">
    <property type="component" value="Unassembled WGS sequence"/>
</dbReference>
<accession>A0A5M3W9N8</accession>
<proteinExistence type="predicted"/>
<keyword evidence="3" id="KW-1185">Reference proteome</keyword>